<evidence type="ECO:0000313" key="9">
    <source>
        <dbReference type="Proteomes" id="UP000268094"/>
    </source>
</evidence>
<dbReference type="InterPro" id="IPR000719">
    <property type="entry name" value="Prot_kinase_dom"/>
</dbReference>
<keyword evidence="3 8" id="KW-0418">Kinase</keyword>
<dbReference type="Proteomes" id="UP000268094">
    <property type="component" value="Unassembled WGS sequence"/>
</dbReference>
<evidence type="ECO:0000256" key="3">
    <source>
        <dbReference type="ARBA" id="ARBA00022777"/>
    </source>
</evidence>
<dbReference type="AlphaFoldDB" id="A0A3A8JDG3"/>
<dbReference type="SMART" id="SM00028">
    <property type="entry name" value="TPR"/>
    <property type="match status" value="1"/>
</dbReference>
<keyword evidence="9" id="KW-1185">Reference proteome</keyword>
<name>A0A3A8JDG3_9BACT</name>
<feature type="domain" description="Protein kinase" evidence="7">
    <location>
        <begin position="39"/>
        <end position="297"/>
    </location>
</feature>
<dbReference type="InterPro" id="IPR011009">
    <property type="entry name" value="Kinase-like_dom_sf"/>
</dbReference>
<protein>
    <submittedName>
        <fullName evidence="8">Serine/threonine protein kinase</fullName>
    </submittedName>
</protein>
<sequence>MSMGCKRCVGEHQNGEACPVESPSSVAGDSLEGQRHGPLLLKRRLEIGAVASVYLAEYVPTGHRFAVKVLHAHLAARPAVRARFISEALAQRNVVHRHVARVLDVRPGPQGLPCVLMEAPEGESLSAMPLPLSAVEAGEVLDQALAGLEAAHARGLVHGDLTMDSLVVTRDSKGARRVLVRDFGANLVRDAALSREERARGVSVGSPTFMAPEQATGISGGPRSDVHSLGVAGYLLVTGRLPFGLGRSADVVLFPPHALNASVPPALSTVLLRALAARPEDRFDSARDFRVALAEALGLEIGVRDASADAREDVSSEVVTERDALDDIDIVEDVPAWGDSASSMEDAALRASDGISSDSRAGEVAMRAEVAAFWASAVALLGPAEPENTLGTAVASRADSSGSAASSGAQVPMSASSSPVASGATISVTPIMLTSPLDIVPAPAHASSTLGSAAIPFMHLAPTVEAAPIPLIHPASSQPAALPIALVDRVSDAASATAPLENPVAPLEASAPRTDAPSDLRVRLGLTPGEVLQAVSVSDVAPEGLFVECRGSLPPLAARLPVEVSFRGETAVGACDVVRHVTFDEARIWNVPAGVFVHFSDEYPALGRLLMSALTEDLEPAPDAELARMLSRAEAVARDPYTLLGAKPDADFGDVRRRAQAALRRLDAFNGRALPTAQRQSLEALRLRVQTAQRMLGEPLSRVGYDATRGNVAGLARCVAAGVPEPTMEALRSAFLAARPEVELKARALFTQGHALEVQRSVPAALECYAEALKLDPLNTSWLRHYQSLREQVPAGAGARMTGAMA</sequence>
<dbReference type="InterPro" id="IPR019734">
    <property type="entry name" value="TPR_rpt"/>
</dbReference>
<dbReference type="PANTHER" id="PTHR43289">
    <property type="entry name" value="MITOGEN-ACTIVATED PROTEIN KINASE KINASE KINASE 20-RELATED"/>
    <property type="match status" value="1"/>
</dbReference>
<comment type="caution">
    <text evidence="8">The sequence shown here is derived from an EMBL/GenBank/DDBJ whole genome shotgun (WGS) entry which is preliminary data.</text>
</comment>
<evidence type="ECO:0000256" key="4">
    <source>
        <dbReference type="ARBA" id="ARBA00022840"/>
    </source>
</evidence>
<gene>
    <name evidence="8" type="ORF">D7V88_14055</name>
</gene>
<feature type="compositionally biased region" description="Low complexity" evidence="6">
    <location>
        <begin position="393"/>
        <end position="415"/>
    </location>
</feature>
<evidence type="ECO:0000313" key="8">
    <source>
        <dbReference type="EMBL" id="RKG88541.1"/>
    </source>
</evidence>
<dbReference type="SUPFAM" id="SSF56112">
    <property type="entry name" value="Protein kinase-like (PK-like)"/>
    <property type="match status" value="1"/>
</dbReference>
<evidence type="ECO:0000256" key="2">
    <source>
        <dbReference type="ARBA" id="ARBA00022741"/>
    </source>
</evidence>
<evidence type="ECO:0000256" key="5">
    <source>
        <dbReference type="PROSITE-ProRule" id="PRU00339"/>
    </source>
</evidence>
<keyword evidence="1" id="KW-0808">Transferase</keyword>
<dbReference type="GO" id="GO:0004674">
    <property type="term" value="F:protein serine/threonine kinase activity"/>
    <property type="evidence" value="ECO:0007669"/>
    <property type="project" value="UniProtKB-KW"/>
</dbReference>
<dbReference type="Gene3D" id="3.30.200.20">
    <property type="entry name" value="Phosphorylase Kinase, domain 1"/>
    <property type="match status" value="1"/>
</dbReference>
<proteinExistence type="predicted"/>
<dbReference type="PROSITE" id="PS50005">
    <property type="entry name" value="TPR"/>
    <property type="match status" value="1"/>
</dbReference>
<dbReference type="PANTHER" id="PTHR43289:SF6">
    <property type="entry name" value="SERINE_THREONINE-PROTEIN KINASE NEKL-3"/>
    <property type="match status" value="1"/>
</dbReference>
<organism evidence="8 9">
    <name type="scientific">Corallococcus terminator</name>
    <dbReference type="NCBI Taxonomy" id="2316733"/>
    <lineage>
        <taxon>Bacteria</taxon>
        <taxon>Pseudomonadati</taxon>
        <taxon>Myxococcota</taxon>
        <taxon>Myxococcia</taxon>
        <taxon>Myxococcales</taxon>
        <taxon>Cystobacterineae</taxon>
        <taxon>Myxococcaceae</taxon>
        <taxon>Corallococcus</taxon>
    </lineage>
</organism>
<dbReference type="RefSeq" id="WP_120541145.1">
    <property type="nucleotide sequence ID" value="NZ_RAVZ01000080.1"/>
</dbReference>
<keyword evidence="8" id="KW-0723">Serine/threonine-protein kinase</keyword>
<accession>A0A3A8JDG3</accession>
<dbReference type="PROSITE" id="PS50011">
    <property type="entry name" value="PROTEIN_KINASE_DOM"/>
    <property type="match status" value="1"/>
</dbReference>
<dbReference type="CDD" id="cd14014">
    <property type="entry name" value="STKc_PknB_like"/>
    <property type="match status" value="1"/>
</dbReference>
<evidence type="ECO:0000256" key="1">
    <source>
        <dbReference type="ARBA" id="ARBA00022679"/>
    </source>
</evidence>
<evidence type="ECO:0000259" key="7">
    <source>
        <dbReference type="PROSITE" id="PS50011"/>
    </source>
</evidence>
<dbReference type="Gene3D" id="1.10.510.10">
    <property type="entry name" value="Transferase(Phosphotransferase) domain 1"/>
    <property type="match status" value="1"/>
</dbReference>
<keyword evidence="4" id="KW-0067">ATP-binding</keyword>
<dbReference type="SMART" id="SM00220">
    <property type="entry name" value="S_TKc"/>
    <property type="match status" value="1"/>
</dbReference>
<feature type="region of interest" description="Disordered" evidence="6">
    <location>
        <begin position="392"/>
        <end position="415"/>
    </location>
</feature>
<dbReference type="GO" id="GO:0005524">
    <property type="term" value="F:ATP binding"/>
    <property type="evidence" value="ECO:0007669"/>
    <property type="project" value="UniProtKB-KW"/>
</dbReference>
<evidence type="ECO:0000256" key="6">
    <source>
        <dbReference type="SAM" id="MobiDB-lite"/>
    </source>
</evidence>
<dbReference type="Pfam" id="PF00069">
    <property type="entry name" value="Pkinase"/>
    <property type="match status" value="1"/>
</dbReference>
<reference evidence="9" key="1">
    <citation type="submission" date="2018-09" db="EMBL/GenBank/DDBJ databases">
        <authorList>
            <person name="Livingstone P.G."/>
            <person name="Whitworth D.E."/>
        </authorList>
    </citation>
    <scope>NUCLEOTIDE SEQUENCE [LARGE SCALE GENOMIC DNA]</scope>
    <source>
        <strain evidence="9">CA054A</strain>
    </source>
</reference>
<dbReference type="OrthoDB" id="5524433at2"/>
<keyword evidence="5" id="KW-0802">TPR repeat</keyword>
<dbReference type="EMBL" id="RAVZ01000080">
    <property type="protein sequence ID" value="RKG88541.1"/>
    <property type="molecule type" value="Genomic_DNA"/>
</dbReference>
<feature type="repeat" description="TPR" evidence="5">
    <location>
        <begin position="746"/>
        <end position="779"/>
    </location>
</feature>
<keyword evidence="2" id="KW-0547">Nucleotide-binding</keyword>